<dbReference type="InterPro" id="IPR026960">
    <property type="entry name" value="RVT-Znf"/>
</dbReference>
<reference evidence="3" key="1">
    <citation type="submission" date="2025-08" db="UniProtKB">
        <authorList>
            <consortium name="RefSeq"/>
        </authorList>
    </citation>
    <scope>IDENTIFICATION</scope>
    <source>
        <tissue evidence="3">Young leaves</tissue>
    </source>
</reference>
<dbReference type="Proteomes" id="UP000228380">
    <property type="component" value="Unplaced"/>
</dbReference>
<name>A0A8B8ZIP5_PHODC</name>
<keyword evidence="2" id="KW-1185">Reference proteome</keyword>
<sequence>MGDLSRILRREYEPGPDCAWIWRLELHPRVALFLWKVVWDRLPTRAVLGGRGMRIPLVYGDCRVAETVDHALFRCTWARSTWRLAGVPHEVWRCRDLFLQAMCQGSESPELRQEAVRVSCTAYQIWLARNTRTFGERRMSPRFVVESARIQAAELCYTIHVGGTLIAWDI</sequence>
<evidence type="ECO:0000259" key="1">
    <source>
        <dbReference type="Pfam" id="PF13966"/>
    </source>
</evidence>
<accession>A0A8B8ZIP5</accession>
<proteinExistence type="predicted"/>
<dbReference type="AlphaFoldDB" id="A0A8B8ZIP5"/>
<feature type="domain" description="Reverse transcriptase zinc-binding" evidence="1">
    <location>
        <begin position="7"/>
        <end position="82"/>
    </location>
</feature>
<protein>
    <submittedName>
        <fullName evidence="3">Uncharacterized protein LOC120105106</fullName>
    </submittedName>
</protein>
<organism evidence="2 3">
    <name type="scientific">Phoenix dactylifera</name>
    <name type="common">Date palm</name>
    <dbReference type="NCBI Taxonomy" id="42345"/>
    <lineage>
        <taxon>Eukaryota</taxon>
        <taxon>Viridiplantae</taxon>
        <taxon>Streptophyta</taxon>
        <taxon>Embryophyta</taxon>
        <taxon>Tracheophyta</taxon>
        <taxon>Spermatophyta</taxon>
        <taxon>Magnoliopsida</taxon>
        <taxon>Liliopsida</taxon>
        <taxon>Arecaceae</taxon>
        <taxon>Coryphoideae</taxon>
        <taxon>Phoeniceae</taxon>
        <taxon>Phoenix</taxon>
    </lineage>
</organism>
<dbReference type="RefSeq" id="XP_038973167.1">
    <property type="nucleotide sequence ID" value="XM_039117239.1"/>
</dbReference>
<dbReference type="Pfam" id="PF13966">
    <property type="entry name" value="zf-RVT"/>
    <property type="match status" value="1"/>
</dbReference>
<dbReference type="KEGG" id="pda:120105106"/>
<evidence type="ECO:0000313" key="2">
    <source>
        <dbReference type="Proteomes" id="UP000228380"/>
    </source>
</evidence>
<dbReference type="OrthoDB" id="690282at2759"/>
<dbReference type="GeneID" id="120105106"/>
<evidence type="ECO:0000313" key="3">
    <source>
        <dbReference type="RefSeq" id="XP_038973167.1"/>
    </source>
</evidence>
<gene>
    <name evidence="3" type="primary">LOC120105106</name>
</gene>